<evidence type="ECO:0000313" key="5">
    <source>
        <dbReference type="Proteomes" id="UP000422736"/>
    </source>
</evidence>
<feature type="compositionally biased region" description="Low complexity" evidence="3">
    <location>
        <begin position="67"/>
        <end position="76"/>
    </location>
</feature>
<organism evidence="4 5">
    <name type="scientific">Kluyveromyces marxianus</name>
    <name type="common">Yeast</name>
    <name type="synonym">Candida kefyr</name>
    <dbReference type="NCBI Taxonomy" id="4911"/>
    <lineage>
        <taxon>Eukaryota</taxon>
        <taxon>Fungi</taxon>
        <taxon>Dikarya</taxon>
        <taxon>Ascomycota</taxon>
        <taxon>Saccharomycotina</taxon>
        <taxon>Saccharomycetes</taxon>
        <taxon>Saccharomycetales</taxon>
        <taxon>Saccharomycetaceae</taxon>
        <taxon>Kluyveromyces</taxon>
    </lineage>
</organism>
<reference evidence="4 5" key="1">
    <citation type="submission" date="2016-03" db="EMBL/GenBank/DDBJ databases">
        <title>How can Kluyveromyces marxianus grow so fast - potential evolutionary course in Saccharomyces Complex revealed by comparative genomics.</title>
        <authorList>
            <person name="Mo W."/>
            <person name="Lu W."/>
            <person name="Yang X."/>
            <person name="Qi J."/>
            <person name="Lv H."/>
        </authorList>
    </citation>
    <scope>NUCLEOTIDE SEQUENCE [LARGE SCALE GENOMIC DNA]</scope>
    <source>
        <strain evidence="4 5">FIM1</strain>
    </source>
</reference>
<proteinExistence type="predicted"/>
<dbReference type="Pfam" id="PF08692">
    <property type="entry name" value="Pet20"/>
    <property type="match status" value="1"/>
</dbReference>
<keyword evidence="5" id="KW-1185">Reference proteome</keyword>
<dbReference type="Proteomes" id="UP000422736">
    <property type="component" value="Chromosome 2"/>
</dbReference>
<dbReference type="InterPro" id="IPR014804">
    <property type="entry name" value="Pet20-like"/>
</dbReference>
<accession>A0ABX6ER56</accession>
<sequence length="194" mass="21966">MPFLKSKAGQMYRQLPRVPTTRFLSPQELTSDILFSGYRPIVCPLRENPLFQAKVKEAEAKSRQEAESQAQAQAKAQAKETKDPQEEEHPFMAGPNGTGGILSGGVNGTWRYNPRIPNKLLQSALWSSSAMGMEYYPEWNAIPSKVSASLKPFQLDSDMETRPGVKLQDELQDDKTVDQYEQVVQEYLQQWRGK</sequence>
<reference evidence="4 5" key="2">
    <citation type="submission" date="2019-11" db="EMBL/GenBank/DDBJ databases">
        <authorList>
            <person name="Lu H."/>
        </authorList>
    </citation>
    <scope>NUCLEOTIDE SEQUENCE [LARGE SCALE GENOMIC DNA]</scope>
    <source>
        <strain evidence="4 5">FIM1</strain>
    </source>
</reference>
<name>A0ABX6ER56_KLUMA</name>
<evidence type="ECO:0000256" key="3">
    <source>
        <dbReference type="SAM" id="MobiDB-lite"/>
    </source>
</evidence>
<dbReference type="EMBL" id="CP015055">
    <property type="protein sequence ID" value="QGN14726.1"/>
    <property type="molecule type" value="Genomic_DNA"/>
</dbReference>
<keyword evidence="2" id="KW-0496">Mitochondrion</keyword>
<feature type="region of interest" description="Disordered" evidence="3">
    <location>
        <begin position="59"/>
        <end position="102"/>
    </location>
</feature>
<evidence type="ECO:0000313" key="4">
    <source>
        <dbReference type="EMBL" id="QGN14726.1"/>
    </source>
</evidence>
<protein>
    <submittedName>
        <fullName evidence="4">PET20 super family</fullName>
    </submittedName>
</protein>
<feature type="compositionally biased region" description="Basic and acidic residues" evidence="3">
    <location>
        <begin position="77"/>
        <end position="90"/>
    </location>
</feature>
<comment type="subcellular location">
    <subcellularLocation>
        <location evidence="1">Mitochondrion</location>
    </subcellularLocation>
</comment>
<evidence type="ECO:0000256" key="1">
    <source>
        <dbReference type="ARBA" id="ARBA00004173"/>
    </source>
</evidence>
<evidence type="ECO:0000256" key="2">
    <source>
        <dbReference type="ARBA" id="ARBA00023128"/>
    </source>
</evidence>
<gene>
    <name evidence="4" type="primary">SUE1</name>
    <name evidence="4" type="ORF">FIM1_1394</name>
</gene>